<organism evidence="1 2">
    <name type="scientific">Paenibacillus algorifonticola</name>
    <dbReference type="NCBI Taxonomy" id="684063"/>
    <lineage>
        <taxon>Bacteria</taxon>
        <taxon>Bacillati</taxon>
        <taxon>Bacillota</taxon>
        <taxon>Bacilli</taxon>
        <taxon>Bacillales</taxon>
        <taxon>Paenibacillaceae</taxon>
        <taxon>Paenibacillus</taxon>
    </lineage>
</organism>
<evidence type="ECO:0000313" key="1">
    <source>
        <dbReference type="EMBL" id="SFE42791.1"/>
    </source>
</evidence>
<dbReference type="Proteomes" id="UP000183410">
    <property type="component" value="Unassembled WGS sequence"/>
</dbReference>
<dbReference type="EMBL" id="FONN01000002">
    <property type="protein sequence ID" value="SFE42791.1"/>
    <property type="molecule type" value="Genomic_DNA"/>
</dbReference>
<name>A0A1I2AFP8_9BACL</name>
<gene>
    <name evidence="1" type="ORF">SAMN04487969_102469</name>
</gene>
<dbReference type="RefSeq" id="WP_046230191.1">
    <property type="nucleotide sequence ID" value="NZ_FONN01000002.1"/>
</dbReference>
<sequence>MTIQEQASQMIASAKKGTVTFKEAMAHISAYCASMAVESNANEIYGAAIDALFAEMYDSAHGGSKETAALGATESVCCINLCENLGTLQIDDENWICDNCAQIQNELAP</sequence>
<keyword evidence="2" id="KW-1185">Reference proteome</keyword>
<dbReference type="AlphaFoldDB" id="A0A1I2AFP8"/>
<protein>
    <submittedName>
        <fullName evidence="1">Uncharacterized protein</fullName>
    </submittedName>
</protein>
<proteinExistence type="predicted"/>
<accession>A0A1I2AFP8</accession>
<evidence type="ECO:0000313" key="2">
    <source>
        <dbReference type="Proteomes" id="UP000183410"/>
    </source>
</evidence>
<reference evidence="2" key="1">
    <citation type="submission" date="2016-10" db="EMBL/GenBank/DDBJ databases">
        <authorList>
            <person name="Varghese N."/>
            <person name="Submissions S."/>
        </authorList>
    </citation>
    <scope>NUCLEOTIDE SEQUENCE [LARGE SCALE GENOMIC DNA]</scope>
    <source>
        <strain evidence="2">CGMCC 1.10223</strain>
    </source>
</reference>
<dbReference type="OrthoDB" id="898882at91061"/>